<evidence type="ECO:0000313" key="2">
    <source>
        <dbReference type="EMBL" id="KKN85767.1"/>
    </source>
</evidence>
<dbReference type="AlphaFoldDB" id="A0A0F9UEK9"/>
<keyword evidence="1" id="KW-1133">Transmembrane helix</keyword>
<proteinExistence type="predicted"/>
<organism evidence="2">
    <name type="scientific">marine sediment metagenome</name>
    <dbReference type="NCBI Taxonomy" id="412755"/>
    <lineage>
        <taxon>unclassified sequences</taxon>
        <taxon>metagenomes</taxon>
        <taxon>ecological metagenomes</taxon>
    </lineage>
</organism>
<protein>
    <submittedName>
        <fullName evidence="2">Uncharacterized protein</fullName>
    </submittedName>
</protein>
<dbReference type="EMBL" id="LAZR01000155">
    <property type="protein sequence ID" value="KKN85767.1"/>
    <property type="molecule type" value="Genomic_DNA"/>
</dbReference>
<keyword evidence="1" id="KW-0472">Membrane</keyword>
<keyword evidence="1" id="KW-0812">Transmembrane</keyword>
<name>A0A0F9UEK9_9ZZZZ</name>
<evidence type="ECO:0000256" key="1">
    <source>
        <dbReference type="SAM" id="Phobius"/>
    </source>
</evidence>
<gene>
    <name evidence="2" type="ORF">LCGC14_0275730</name>
</gene>
<reference evidence="2" key="1">
    <citation type="journal article" date="2015" name="Nature">
        <title>Complex archaea that bridge the gap between prokaryotes and eukaryotes.</title>
        <authorList>
            <person name="Spang A."/>
            <person name="Saw J.H."/>
            <person name="Jorgensen S.L."/>
            <person name="Zaremba-Niedzwiedzka K."/>
            <person name="Martijn J."/>
            <person name="Lind A.E."/>
            <person name="van Eijk R."/>
            <person name="Schleper C."/>
            <person name="Guy L."/>
            <person name="Ettema T.J."/>
        </authorList>
    </citation>
    <scope>NUCLEOTIDE SEQUENCE</scope>
</reference>
<sequence length="59" mass="6583">MLELFAGCTLAAVSLTMTIHTLRRSPRVLNQYQIFMVFLSLASLMGSLAMIALIVLRRV</sequence>
<feature type="transmembrane region" description="Helical" evidence="1">
    <location>
        <begin position="34"/>
        <end position="56"/>
    </location>
</feature>
<comment type="caution">
    <text evidence="2">The sequence shown here is derived from an EMBL/GenBank/DDBJ whole genome shotgun (WGS) entry which is preliminary data.</text>
</comment>
<accession>A0A0F9UEK9</accession>